<dbReference type="InterPro" id="IPR046219">
    <property type="entry name" value="DUF6252"/>
</dbReference>
<name>A0A4R3KXW6_9SPHI</name>
<gene>
    <name evidence="1" type="ORF">EDD80_10143</name>
</gene>
<keyword evidence="2" id="KW-1185">Reference proteome</keyword>
<protein>
    <submittedName>
        <fullName evidence="1">Uncharacterized protein</fullName>
    </submittedName>
</protein>
<evidence type="ECO:0000313" key="1">
    <source>
        <dbReference type="EMBL" id="TCS89846.1"/>
    </source>
</evidence>
<evidence type="ECO:0000313" key="2">
    <source>
        <dbReference type="Proteomes" id="UP000295807"/>
    </source>
</evidence>
<dbReference type="RefSeq" id="WP_132127328.1">
    <property type="nucleotide sequence ID" value="NZ_CP042432.1"/>
</dbReference>
<organism evidence="1 2">
    <name type="scientific">Anseongella ginsenosidimutans</name>
    <dbReference type="NCBI Taxonomy" id="496056"/>
    <lineage>
        <taxon>Bacteria</taxon>
        <taxon>Pseudomonadati</taxon>
        <taxon>Bacteroidota</taxon>
        <taxon>Sphingobacteriia</taxon>
        <taxon>Sphingobacteriales</taxon>
        <taxon>Sphingobacteriaceae</taxon>
        <taxon>Anseongella</taxon>
    </lineage>
</organism>
<proteinExistence type="predicted"/>
<dbReference type="AlphaFoldDB" id="A0A4R3KXW6"/>
<dbReference type="Proteomes" id="UP000295807">
    <property type="component" value="Unassembled WGS sequence"/>
</dbReference>
<accession>A0A4R3KXW6</accession>
<dbReference type="EMBL" id="SMAD01000001">
    <property type="protein sequence ID" value="TCS89846.1"/>
    <property type="molecule type" value="Genomic_DNA"/>
</dbReference>
<reference evidence="1 2" key="1">
    <citation type="submission" date="2019-03" db="EMBL/GenBank/DDBJ databases">
        <title>Genomic Encyclopedia of Type Strains, Phase IV (KMG-IV): sequencing the most valuable type-strain genomes for metagenomic binning, comparative biology and taxonomic classification.</title>
        <authorList>
            <person name="Goeker M."/>
        </authorList>
    </citation>
    <scope>NUCLEOTIDE SEQUENCE [LARGE SCALE GENOMIC DNA]</scope>
    <source>
        <strain evidence="1 2">DSM 21100</strain>
    </source>
</reference>
<sequence>MQTLENSILKKTILSAAMLLARNDVEENTDTESVAFTMKVDGVNHPNYHAMIVKEEEDGHEFFSILAYQGEFISQSNLPSIWLSVNASGEGTYAIQKRLNFDGAWALYNDAEGTGFNFFNSDPKVNKGFVSTCGAITISSIDVESRRISGRFQFNAINAGGKTKTISEGTFSNLSYFEQA</sequence>
<dbReference type="Pfam" id="PF19765">
    <property type="entry name" value="DUF6252"/>
    <property type="match status" value="1"/>
</dbReference>
<dbReference type="OrthoDB" id="1359196at2"/>
<comment type="caution">
    <text evidence="1">The sequence shown here is derived from an EMBL/GenBank/DDBJ whole genome shotgun (WGS) entry which is preliminary data.</text>
</comment>